<organism evidence="3 4">
    <name type="scientific">Xanthobacter agilis</name>
    <dbReference type="NCBI Taxonomy" id="47492"/>
    <lineage>
        <taxon>Bacteria</taxon>
        <taxon>Pseudomonadati</taxon>
        <taxon>Pseudomonadota</taxon>
        <taxon>Alphaproteobacteria</taxon>
        <taxon>Hyphomicrobiales</taxon>
        <taxon>Xanthobacteraceae</taxon>
        <taxon>Xanthobacter</taxon>
    </lineage>
</organism>
<proteinExistence type="predicted"/>
<dbReference type="EMBL" id="JAUSVY010000001">
    <property type="protein sequence ID" value="MDQ0503430.1"/>
    <property type="molecule type" value="Genomic_DNA"/>
</dbReference>
<evidence type="ECO:0000313" key="3">
    <source>
        <dbReference type="EMBL" id="MDQ0503430.1"/>
    </source>
</evidence>
<feature type="signal peptide" evidence="1">
    <location>
        <begin position="1"/>
        <end position="21"/>
    </location>
</feature>
<dbReference type="Pfam" id="PF03797">
    <property type="entry name" value="Autotransporter"/>
    <property type="match status" value="1"/>
</dbReference>
<dbReference type="SUPFAM" id="SSF51126">
    <property type="entry name" value="Pectin lyase-like"/>
    <property type="match status" value="1"/>
</dbReference>
<dbReference type="NCBIfam" id="TIGR01414">
    <property type="entry name" value="autotrans_barl"/>
    <property type="match status" value="1"/>
</dbReference>
<gene>
    <name evidence="3" type="ORF">QOZ94_000200</name>
</gene>
<feature type="chain" id="PRO_5045919828" evidence="1">
    <location>
        <begin position="22"/>
        <end position="952"/>
    </location>
</feature>
<name>A0ABU0L8P8_XANAG</name>
<accession>A0ABU0L8P8</accession>
<dbReference type="InterPro" id="IPR021109">
    <property type="entry name" value="Peptidase_aspartic_dom_sf"/>
</dbReference>
<dbReference type="InterPro" id="IPR048054">
    <property type="entry name" value="PecA_C"/>
</dbReference>
<comment type="caution">
    <text evidence="3">The sequence shown here is derived from an EMBL/GenBank/DDBJ whole genome shotgun (WGS) entry which is preliminary data.</text>
</comment>
<sequence>MRAGALPAVLALTLAPLGALAQESATIPLHLNGDGSGFSNMVVVSVAGGKNSSVLLDTGSTGLYIREKDVGASAVPLTDDDGKKIKFKYGYSSGNEVRGYYATATVAFPEASTVLSTDDIVVGVVTKLTCKSSKPDCPGWQTGQKGVMGVAYSAEPYGIFNPLAQLSGNYGNGFMVLSNDLADSSLSPHLVVGLTAKNTAGFVWASFTADDKGTQPAGLKAWNTKSIYTCFTVNKGSPGCYKTIFDTGASAGSFETGDSGDKKGRVDTGSQVTTTVPGLIEFSTSAGKDENENLYYYDPAHGSVAGYNSGAGVFRYYVVAYDAVSGKIGFAPLQNVLLGTIHASSDADLGVDDGSVLLMGKLVIEDALSSDRAIALGTGAKLHVKADATLSGTLSGSVDTTVKIATGKSLTLSGVSTYDGAMTVSGRGTLIVDGSLAASLLLDRSTLAGSGIVGDVAVAQGATIAPGHSVGTLTVNGGAVFGAGSTYKVELGSGDKSDLMSVLGSAMLAGGEVVVSLTDGATPVLGLSYTILTAGSGVTGAFSSVSAKDFGVLDAAFPFLAPELVTGSDAVTLQMVRSDVRFTAAARTANEAAVARSADAMAVDTGVLSALASLNAATAPAAFDALSGEIYASAQTVMQQQSIFLRDAVGARLRQSAGDATAGAGPLFGPSAAPLSDKLTPAVWAQGFGGWGRLSADGNATSVNDSIGGMLFGLDAEIAGWRVGAVGGISQSSFSASARGSSGTMDNYDIGLYAGTQAGPLGFTFGAAYGWHDVSADRTIAFPGYWGTASGDYSAGTAQVFGEVSAALPVAAVQFEPFAGLAYVHVEGVSFGETGTAVALAVDTGAQDVGYSTLGLRGAVPTVLFGQALTVSAALGWQHAFGDTTPFADVILAGSTLPASIAGVPVARDTALVGAGLRYAVAPGAEFALKYAGQIATGNTENAVTGQLRWQF</sequence>
<dbReference type="SUPFAM" id="SSF50630">
    <property type="entry name" value="Acid proteases"/>
    <property type="match status" value="1"/>
</dbReference>
<dbReference type="Gene3D" id="2.40.70.10">
    <property type="entry name" value="Acid Proteases"/>
    <property type="match status" value="1"/>
</dbReference>
<keyword evidence="1" id="KW-0732">Signal</keyword>
<dbReference type="SUPFAM" id="SSF103515">
    <property type="entry name" value="Autotransporter"/>
    <property type="match status" value="1"/>
</dbReference>
<feature type="domain" description="Autotransporter" evidence="2">
    <location>
        <begin position="676"/>
        <end position="952"/>
    </location>
</feature>
<evidence type="ECO:0000313" key="4">
    <source>
        <dbReference type="Proteomes" id="UP001241747"/>
    </source>
</evidence>
<dbReference type="PROSITE" id="PS51208">
    <property type="entry name" value="AUTOTRANSPORTER"/>
    <property type="match status" value="1"/>
</dbReference>
<evidence type="ECO:0000259" key="2">
    <source>
        <dbReference type="PROSITE" id="PS51208"/>
    </source>
</evidence>
<protein>
    <submittedName>
        <fullName evidence="3">Outer membrane autotransporter protein</fullName>
    </submittedName>
</protein>
<reference evidence="3 4" key="1">
    <citation type="submission" date="2023-07" db="EMBL/GenBank/DDBJ databases">
        <title>Genomic Encyclopedia of Type Strains, Phase IV (KMG-IV): sequencing the most valuable type-strain genomes for metagenomic binning, comparative biology and taxonomic classification.</title>
        <authorList>
            <person name="Goeker M."/>
        </authorList>
    </citation>
    <scope>NUCLEOTIDE SEQUENCE [LARGE SCALE GENOMIC DNA]</scope>
    <source>
        <strain evidence="3 4">DSM 3770</strain>
    </source>
</reference>
<dbReference type="InterPro" id="IPR006315">
    <property type="entry name" value="OM_autotransptr_brl_dom"/>
</dbReference>
<dbReference type="SMART" id="SM00869">
    <property type="entry name" value="Autotransporter"/>
    <property type="match status" value="1"/>
</dbReference>
<dbReference type="InterPro" id="IPR011050">
    <property type="entry name" value="Pectin_lyase_fold/virulence"/>
</dbReference>
<dbReference type="RefSeq" id="WP_394085538.1">
    <property type="nucleotide sequence ID" value="NZ_JBAFWJ010000005.1"/>
</dbReference>
<dbReference type="InterPro" id="IPR036709">
    <property type="entry name" value="Autotransporte_beta_dom_sf"/>
</dbReference>
<keyword evidence="4" id="KW-1185">Reference proteome</keyword>
<dbReference type="InterPro" id="IPR005546">
    <property type="entry name" value="Autotransporte_beta"/>
</dbReference>
<evidence type="ECO:0000256" key="1">
    <source>
        <dbReference type="SAM" id="SignalP"/>
    </source>
</evidence>
<dbReference type="Proteomes" id="UP001241747">
    <property type="component" value="Unassembled WGS sequence"/>
</dbReference>
<dbReference type="Gene3D" id="2.40.128.130">
    <property type="entry name" value="Autotransporter beta-domain"/>
    <property type="match status" value="1"/>
</dbReference>
<dbReference type="Pfam" id="PF20729">
    <property type="entry name" value="PE-PGRS_C"/>
    <property type="match status" value="1"/>
</dbReference>